<feature type="transmembrane region" description="Helical" evidence="1">
    <location>
        <begin position="7"/>
        <end position="28"/>
    </location>
</feature>
<keyword evidence="1" id="KW-1133">Transmembrane helix</keyword>
<feature type="transmembrane region" description="Helical" evidence="1">
    <location>
        <begin position="101"/>
        <end position="123"/>
    </location>
</feature>
<dbReference type="Pfam" id="PF11158">
    <property type="entry name" value="DUF2938"/>
    <property type="match status" value="1"/>
</dbReference>
<evidence type="ECO:0000313" key="2">
    <source>
        <dbReference type="EMBL" id="AKU90939.1"/>
    </source>
</evidence>
<organism evidence="2 3">
    <name type="scientific">Vulgatibacter incomptus</name>
    <dbReference type="NCBI Taxonomy" id="1391653"/>
    <lineage>
        <taxon>Bacteria</taxon>
        <taxon>Pseudomonadati</taxon>
        <taxon>Myxococcota</taxon>
        <taxon>Myxococcia</taxon>
        <taxon>Myxococcales</taxon>
        <taxon>Cystobacterineae</taxon>
        <taxon>Vulgatibacteraceae</taxon>
        <taxon>Vulgatibacter</taxon>
    </lineage>
</organism>
<protein>
    <submittedName>
        <fullName evidence="2">Permease of the major facilitator superfamily</fullName>
    </submittedName>
</protein>
<dbReference type="InterPro" id="IPR021329">
    <property type="entry name" value="DUF2938"/>
</dbReference>
<keyword evidence="1" id="KW-0472">Membrane</keyword>
<proteinExistence type="predicted"/>
<feature type="transmembrane region" description="Helical" evidence="1">
    <location>
        <begin position="70"/>
        <end position="89"/>
    </location>
</feature>
<evidence type="ECO:0000256" key="1">
    <source>
        <dbReference type="SAM" id="Phobius"/>
    </source>
</evidence>
<dbReference type="EMBL" id="CP012332">
    <property type="protein sequence ID" value="AKU90939.1"/>
    <property type="molecule type" value="Genomic_DNA"/>
</dbReference>
<sequence>MSEAGKFLVYAASIGVGATALMDLWSLLLRKLGIRTLDLAMVGRWIGHFREGVFSHERIVAAAPVRGERALGWCAHYLIGISFAAVLVAGWGQEWAQRPTLFPALLVGLVTVLAPYLIMQPALGLGFFASKAPNPPAARLLSLLAHSIYGLGLYAAASLLAWGLR</sequence>
<dbReference type="Proteomes" id="UP000055590">
    <property type="component" value="Chromosome"/>
</dbReference>
<reference evidence="2 3" key="1">
    <citation type="submission" date="2015-08" db="EMBL/GenBank/DDBJ databases">
        <authorList>
            <person name="Babu N.S."/>
            <person name="Beckwith C.J."/>
            <person name="Beseler K.G."/>
            <person name="Brison A."/>
            <person name="Carone J.V."/>
            <person name="Caskin T.P."/>
            <person name="Diamond M."/>
            <person name="Durham M.E."/>
            <person name="Foxe J.M."/>
            <person name="Go M."/>
            <person name="Henderson B.A."/>
            <person name="Jones I.B."/>
            <person name="McGettigan J.A."/>
            <person name="Micheletti S.J."/>
            <person name="Nasrallah M.E."/>
            <person name="Ortiz D."/>
            <person name="Piller C.R."/>
            <person name="Privatt S.R."/>
            <person name="Schneider S.L."/>
            <person name="Sharp S."/>
            <person name="Smith T.C."/>
            <person name="Stanton J.D."/>
            <person name="Ullery H.E."/>
            <person name="Wilson R.J."/>
            <person name="Serrano M.G."/>
            <person name="Buck G."/>
            <person name="Lee V."/>
            <person name="Wang Y."/>
            <person name="Carvalho R."/>
            <person name="Voegtly L."/>
            <person name="Shi R."/>
            <person name="Duckworth R."/>
            <person name="Johnson A."/>
            <person name="Loviza R."/>
            <person name="Walstead R."/>
            <person name="Shah Z."/>
            <person name="Kiflezghi M."/>
            <person name="Wade K."/>
            <person name="Ball S.L."/>
            <person name="Bradley K.W."/>
            <person name="Asai D.J."/>
            <person name="Bowman C.A."/>
            <person name="Russell D.A."/>
            <person name="Pope W.H."/>
            <person name="Jacobs-Sera D."/>
            <person name="Hendrix R.W."/>
            <person name="Hatfull G.F."/>
        </authorList>
    </citation>
    <scope>NUCLEOTIDE SEQUENCE [LARGE SCALE GENOMIC DNA]</scope>
    <source>
        <strain evidence="2 3">DSM 27710</strain>
    </source>
</reference>
<feature type="transmembrane region" description="Helical" evidence="1">
    <location>
        <begin position="143"/>
        <end position="164"/>
    </location>
</feature>
<dbReference type="AlphaFoldDB" id="A0A0K1PCT9"/>
<keyword evidence="1" id="KW-0812">Transmembrane</keyword>
<dbReference type="OrthoDB" id="9812539at2"/>
<gene>
    <name evidence="2" type="ORF">AKJ08_1326</name>
</gene>
<dbReference type="KEGG" id="vin:AKJ08_1326"/>
<name>A0A0K1PCT9_9BACT</name>
<evidence type="ECO:0000313" key="3">
    <source>
        <dbReference type="Proteomes" id="UP000055590"/>
    </source>
</evidence>
<accession>A0A0K1PCT9</accession>
<dbReference type="STRING" id="1391653.AKJ08_1326"/>
<keyword evidence="3" id="KW-1185">Reference proteome</keyword>